<accession>A0A0A9BID5</accession>
<reference evidence="1" key="1">
    <citation type="submission" date="2014-09" db="EMBL/GenBank/DDBJ databases">
        <authorList>
            <person name="Magalhaes I.L.F."/>
            <person name="Oliveira U."/>
            <person name="Santos F.R."/>
            <person name="Vidigal T.H.D.A."/>
            <person name="Brescovit A.D."/>
            <person name="Santos A.J."/>
        </authorList>
    </citation>
    <scope>NUCLEOTIDE SEQUENCE</scope>
    <source>
        <tissue evidence="1">Shoot tissue taken approximately 20 cm above the soil surface</tissue>
    </source>
</reference>
<organism evidence="1">
    <name type="scientific">Arundo donax</name>
    <name type="common">Giant reed</name>
    <name type="synonym">Donax arundinaceus</name>
    <dbReference type="NCBI Taxonomy" id="35708"/>
    <lineage>
        <taxon>Eukaryota</taxon>
        <taxon>Viridiplantae</taxon>
        <taxon>Streptophyta</taxon>
        <taxon>Embryophyta</taxon>
        <taxon>Tracheophyta</taxon>
        <taxon>Spermatophyta</taxon>
        <taxon>Magnoliopsida</taxon>
        <taxon>Liliopsida</taxon>
        <taxon>Poales</taxon>
        <taxon>Poaceae</taxon>
        <taxon>PACMAD clade</taxon>
        <taxon>Arundinoideae</taxon>
        <taxon>Arundineae</taxon>
        <taxon>Arundo</taxon>
    </lineage>
</organism>
<dbReference type="EMBL" id="GBRH01234166">
    <property type="protein sequence ID" value="JAD63729.1"/>
    <property type="molecule type" value="Transcribed_RNA"/>
</dbReference>
<sequence>MLPVSSVLNIQDIDNHSMLCLLWLQ</sequence>
<name>A0A0A9BID5_ARUDO</name>
<proteinExistence type="predicted"/>
<protein>
    <submittedName>
        <fullName evidence="1">Uncharacterized protein</fullName>
    </submittedName>
</protein>
<dbReference type="AlphaFoldDB" id="A0A0A9BID5"/>
<reference evidence="1" key="2">
    <citation type="journal article" date="2015" name="Data Brief">
        <title>Shoot transcriptome of the giant reed, Arundo donax.</title>
        <authorList>
            <person name="Barrero R.A."/>
            <person name="Guerrero F.D."/>
            <person name="Moolhuijzen P."/>
            <person name="Goolsby J.A."/>
            <person name="Tidwell J."/>
            <person name="Bellgard S.E."/>
            <person name="Bellgard M.I."/>
        </authorList>
    </citation>
    <scope>NUCLEOTIDE SEQUENCE</scope>
    <source>
        <tissue evidence="1">Shoot tissue taken approximately 20 cm above the soil surface</tissue>
    </source>
</reference>
<evidence type="ECO:0000313" key="1">
    <source>
        <dbReference type="EMBL" id="JAD63729.1"/>
    </source>
</evidence>